<feature type="transmembrane region" description="Helical" evidence="1">
    <location>
        <begin position="12"/>
        <end position="33"/>
    </location>
</feature>
<dbReference type="EMBL" id="FXAK01000006">
    <property type="protein sequence ID" value="SMF55158.1"/>
    <property type="molecule type" value="Genomic_DNA"/>
</dbReference>
<name>A0A1X7FND4_9PROT</name>
<keyword evidence="1" id="KW-1133">Transmembrane helix</keyword>
<reference evidence="2 3" key="1">
    <citation type="submission" date="2017-04" db="EMBL/GenBank/DDBJ databases">
        <authorList>
            <person name="Afonso C.L."/>
            <person name="Miller P.J."/>
            <person name="Scott M.A."/>
            <person name="Spackman E."/>
            <person name="Goraichik I."/>
            <person name="Dimitrov K.M."/>
            <person name="Suarez D.L."/>
            <person name="Swayne D.E."/>
        </authorList>
    </citation>
    <scope>NUCLEOTIDE SEQUENCE [LARGE SCALE GENOMIC DNA]</scope>
    <source>
        <strain evidence="2 3">A2P</strain>
    </source>
</reference>
<evidence type="ECO:0000313" key="3">
    <source>
        <dbReference type="Proteomes" id="UP000192936"/>
    </source>
</evidence>
<dbReference type="AlphaFoldDB" id="A0A1X7FND4"/>
<dbReference type="RefSeq" id="WP_085086795.1">
    <property type="nucleotide sequence ID" value="NZ_FXAK01000006.1"/>
</dbReference>
<dbReference type="Proteomes" id="UP000192936">
    <property type="component" value="Unassembled WGS sequence"/>
</dbReference>
<sequence length="62" mass="6211">MSGNSDSGGEIIAILFIGTIVVMAVLAAIAVAMSVGSLWGAGQAAVNYGTAFRNNVRPEALS</sequence>
<accession>A0A1X7FND4</accession>
<protein>
    <submittedName>
        <fullName evidence="2">Uncharacterized protein</fullName>
    </submittedName>
</protein>
<keyword evidence="1" id="KW-0812">Transmembrane</keyword>
<evidence type="ECO:0000313" key="2">
    <source>
        <dbReference type="EMBL" id="SMF55158.1"/>
    </source>
</evidence>
<proteinExistence type="predicted"/>
<gene>
    <name evidence="2" type="ORF">SAMN02982917_3048</name>
</gene>
<organism evidence="2 3">
    <name type="scientific">Azospirillum oryzae</name>
    <dbReference type="NCBI Taxonomy" id="286727"/>
    <lineage>
        <taxon>Bacteria</taxon>
        <taxon>Pseudomonadati</taxon>
        <taxon>Pseudomonadota</taxon>
        <taxon>Alphaproteobacteria</taxon>
        <taxon>Rhodospirillales</taxon>
        <taxon>Azospirillaceae</taxon>
        <taxon>Azospirillum</taxon>
    </lineage>
</organism>
<evidence type="ECO:0000256" key="1">
    <source>
        <dbReference type="SAM" id="Phobius"/>
    </source>
</evidence>
<keyword evidence="1" id="KW-0472">Membrane</keyword>
<dbReference type="STRING" id="286727.SAMN02982917_3048"/>